<dbReference type="PANTHER" id="PTHR33490">
    <property type="entry name" value="BLR5614 PROTEIN-RELATED"/>
    <property type="match status" value="1"/>
</dbReference>
<evidence type="ECO:0000259" key="3">
    <source>
        <dbReference type="SMART" id="SM00460"/>
    </source>
</evidence>
<dbReference type="InterPro" id="IPR002931">
    <property type="entry name" value="Transglutaminase-like"/>
</dbReference>
<feature type="chain" id="PRO_5015528677" evidence="2">
    <location>
        <begin position="22"/>
        <end position="332"/>
    </location>
</feature>
<dbReference type="Gene3D" id="3.10.620.30">
    <property type="match status" value="1"/>
</dbReference>
<feature type="domain" description="Transglutaminase-like" evidence="3">
    <location>
        <begin position="212"/>
        <end position="269"/>
    </location>
</feature>
<dbReference type="Pfam" id="PF01841">
    <property type="entry name" value="Transglut_core"/>
    <property type="match status" value="1"/>
</dbReference>
<evidence type="ECO:0000256" key="1">
    <source>
        <dbReference type="SAM" id="MobiDB-lite"/>
    </source>
</evidence>
<evidence type="ECO:0000313" key="5">
    <source>
        <dbReference type="Proteomes" id="UP000237819"/>
    </source>
</evidence>
<dbReference type="RefSeq" id="WP_105338849.1">
    <property type="nucleotide sequence ID" value="NZ_PUHZ01000025.1"/>
</dbReference>
<keyword evidence="2" id="KW-0732">Signal</keyword>
<name>A0A2S8GCS9_9BACT</name>
<feature type="region of interest" description="Disordered" evidence="1">
    <location>
        <begin position="25"/>
        <end position="44"/>
    </location>
</feature>
<protein>
    <submittedName>
        <fullName evidence="4">Transglutaminase</fullName>
    </submittedName>
</protein>
<dbReference type="OrthoDB" id="9804872at2"/>
<gene>
    <name evidence="4" type="ORF">C5Y93_28420</name>
</gene>
<dbReference type="EMBL" id="PUHZ01000025">
    <property type="protein sequence ID" value="PQO42268.1"/>
    <property type="molecule type" value="Genomic_DNA"/>
</dbReference>
<comment type="caution">
    <text evidence="4">The sequence shown here is derived from an EMBL/GenBank/DDBJ whole genome shotgun (WGS) entry which is preliminary data.</text>
</comment>
<dbReference type="SUPFAM" id="SSF54001">
    <property type="entry name" value="Cysteine proteinases"/>
    <property type="match status" value="1"/>
</dbReference>
<evidence type="ECO:0000313" key="4">
    <source>
        <dbReference type="EMBL" id="PQO42268.1"/>
    </source>
</evidence>
<accession>A0A2S8GCS9</accession>
<sequence length="332" mass="36671">MASRFFLALLGIVLTTSAVQAQFGNNTPALPEPMPEPSRVATPPTTDPRAFEAGFALKVYGPATGIVATFPVPTNWEDQKVELVGQDLSPRNAKVRFVDLDGARMAQVAIPRLSAGETAKVLLRYQVDRSPVVAPTDPMALKIPDAGRLERKQRQYLLPSPLIESRDAQIALTSESLAEQETNDWDKVKAYYDFVHENITYENGPMKGAVAALAEGRGDCEEMTTLFVALCRAGGVPARTVWVPGHCYPEFLTQTNEGMERWVAVEMTNNFPFGESPEKRPILQKGDNFRIPGDRTPQHYVKQNLVIRDYKGTSPPEISWLPPPGKEPPRAD</sequence>
<organism evidence="4 5">
    <name type="scientific">Blastopirellula marina</name>
    <dbReference type="NCBI Taxonomy" id="124"/>
    <lineage>
        <taxon>Bacteria</taxon>
        <taxon>Pseudomonadati</taxon>
        <taxon>Planctomycetota</taxon>
        <taxon>Planctomycetia</taxon>
        <taxon>Pirellulales</taxon>
        <taxon>Pirellulaceae</taxon>
        <taxon>Blastopirellula</taxon>
    </lineage>
</organism>
<feature type="signal peptide" evidence="2">
    <location>
        <begin position="1"/>
        <end position="21"/>
    </location>
</feature>
<reference evidence="4 5" key="1">
    <citation type="submission" date="2018-02" db="EMBL/GenBank/DDBJ databases">
        <title>Comparative genomes isolates from brazilian mangrove.</title>
        <authorList>
            <person name="Araujo J.E."/>
            <person name="Taketani R.G."/>
            <person name="Silva M.C.P."/>
            <person name="Loureco M.V."/>
            <person name="Andreote F.D."/>
        </authorList>
    </citation>
    <scope>NUCLEOTIDE SEQUENCE [LARGE SCALE GENOMIC DNA]</scope>
    <source>
        <strain evidence="4 5">Nap-Phe MGV</strain>
    </source>
</reference>
<feature type="region of interest" description="Disordered" evidence="1">
    <location>
        <begin position="312"/>
        <end position="332"/>
    </location>
</feature>
<evidence type="ECO:0000256" key="2">
    <source>
        <dbReference type="SAM" id="SignalP"/>
    </source>
</evidence>
<dbReference type="PANTHER" id="PTHR33490:SF3">
    <property type="entry name" value="CONSERVED INTEGRAL MEMBRANE PROTEIN"/>
    <property type="match status" value="1"/>
</dbReference>
<dbReference type="InterPro" id="IPR038765">
    <property type="entry name" value="Papain-like_cys_pep_sf"/>
</dbReference>
<dbReference type="AlphaFoldDB" id="A0A2S8GCS9"/>
<dbReference type="Proteomes" id="UP000237819">
    <property type="component" value="Unassembled WGS sequence"/>
</dbReference>
<dbReference type="SMART" id="SM00460">
    <property type="entry name" value="TGc"/>
    <property type="match status" value="1"/>
</dbReference>
<proteinExistence type="predicted"/>